<organism evidence="11 12">
    <name type="scientific">Salmo trutta</name>
    <name type="common">Brown trout</name>
    <dbReference type="NCBI Taxonomy" id="8032"/>
    <lineage>
        <taxon>Eukaryota</taxon>
        <taxon>Metazoa</taxon>
        <taxon>Chordata</taxon>
        <taxon>Craniata</taxon>
        <taxon>Vertebrata</taxon>
        <taxon>Euteleostomi</taxon>
        <taxon>Actinopterygii</taxon>
        <taxon>Neopterygii</taxon>
        <taxon>Teleostei</taxon>
        <taxon>Protacanthopterygii</taxon>
        <taxon>Salmoniformes</taxon>
        <taxon>Salmonidae</taxon>
        <taxon>Salmoninae</taxon>
        <taxon>Salmo</taxon>
    </lineage>
</organism>
<dbReference type="InterPro" id="IPR033122">
    <property type="entry name" value="LETM1-like_RBD"/>
</dbReference>
<name>A0A673WCN7_SALTR</name>
<dbReference type="InParanoid" id="A0A673WCN7"/>
<evidence type="ECO:0000256" key="1">
    <source>
        <dbReference type="ARBA" id="ARBA00004434"/>
    </source>
</evidence>
<feature type="chain" id="PRO_5025531654" description="Letm1 RBD domain-containing protein" evidence="9">
    <location>
        <begin position="17"/>
        <end position="319"/>
    </location>
</feature>
<reference evidence="11" key="1">
    <citation type="submission" date="2025-08" db="UniProtKB">
        <authorList>
            <consortium name="Ensembl"/>
        </authorList>
    </citation>
    <scope>IDENTIFICATION</scope>
</reference>
<evidence type="ECO:0000256" key="8">
    <source>
        <dbReference type="SAM" id="MobiDB-lite"/>
    </source>
</evidence>
<keyword evidence="6" id="KW-0472">Membrane</keyword>
<feature type="region of interest" description="Disordered" evidence="8">
    <location>
        <begin position="50"/>
        <end position="88"/>
    </location>
</feature>
<evidence type="ECO:0000313" key="11">
    <source>
        <dbReference type="Ensembl" id="ENSSTUP00000009824.1"/>
    </source>
</evidence>
<feature type="compositionally biased region" description="Low complexity" evidence="8">
    <location>
        <begin position="67"/>
        <end position="80"/>
    </location>
</feature>
<evidence type="ECO:0000256" key="7">
    <source>
        <dbReference type="PROSITE-ProRule" id="PRU01094"/>
    </source>
</evidence>
<dbReference type="GO" id="GO:0043022">
    <property type="term" value="F:ribosome binding"/>
    <property type="evidence" value="ECO:0007669"/>
    <property type="project" value="InterPro"/>
</dbReference>
<evidence type="ECO:0000313" key="12">
    <source>
        <dbReference type="Proteomes" id="UP000472277"/>
    </source>
</evidence>
<keyword evidence="3" id="KW-0999">Mitochondrion inner membrane</keyword>
<reference evidence="11" key="2">
    <citation type="submission" date="2025-09" db="UniProtKB">
        <authorList>
            <consortium name="Ensembl"/>
        </authorList>
    </citation>
    <scope>IDENTIFICATION</scope>
</reference>
<comment type="subcellular location">
    <subcellularLocation>
        <location evidence="1">Mitochondrion inner membrane</location>
        <topology evidence="1">Single-pass membrane protein</topology>
    </subcellularLocation>
</comment>
<accession>A0A673WCN7</accession>
<dbReference type="Ensembl" id="ENSSTUT00000010475.1">
    <property type="protein sequence ID" value="ENSSTUP00000009824.1"/>
    <property type="gene ID" value="ENSSTUG00000004763.1"/>
</dbReference>
<keyword evidence="12" id="KW-1185">Reference proteome</keyword>
<dbReference type="GeneTree" id="ENSGT00650000094724"/>
<evidence type="ECO:0000259" key="10">
    <source>
        <dbReference type="PROSITE" id="PS51758"/>
    </source>
</evidence>
<sequence>LYILLYFIMLGSYLLSKRPNCATLPSTACIRYLSDVFRFLHESCARLKEVKASPAETPPSPAENRVPVPTATSSQTAPTPNNSPDRVVVPKSIGQRVVDELKPYYHGFRLLGIETNIAGRMVWRLLHGQQFTRRECRRVRQLNPQVPSMHTSVLIKLHWEEGCLTFFLHLYRDEMIATEGVAAMSVSELQVACRSRGMRSLGLTTEQLMQQQWLALHLKENVPPSLLLLSPCHVPYRPHTQVPCHPPHRQTGGKRLTLVRAKKERVMTSSIEDRILVDSAPIIMDRKVHTGRTSKLHDQRGPLPFSPFLSLLMGIDCFC</sequence>
<evidence type="ECO:0000256" key="2">
    <source>
        <dbReference type="ARBA" id="ARBA00022692"/>
    </source>
</evidence>
<dbReference type="PANTHER" id="PTHR14009">
    <property type="entry name" value="LEUCINE ZIPPER-EF-HAND CONTAINING TRANSMEMBRANE PROTEIN"/>
    <property type="match status" value="1"/>
</dbReference>
<keyword evidence="9" id="KW-0732">Signal</keyword>
<dbReference type="OMA" id="KRPNCAT"/>
<keyword evidence="5 7" id="KW-0496">Mitochondrion</keyword>
<dbReference type="GO" id="GO:0030003">
    <property type="term" value="P:intracellular monoatomic cation homeostasis"/>
    <property type="evidence" value="ECO:0007669"/>
    <property type="project" value="TreeGrafter"/>
</dbReference>
<protein>
    <recommendedName>
        <fullName evidence="10">Letm1 RBD domain-containing protein</fullName>
    </recommendedName>
</protein>
<evidence type="ECO:0000256" key="9">
    <source>
        <dbReference type="SAM" id="SignalP"/>
    </source>
</evidence>
<evidence type="ECO:0000256" key="6">
    <source>
        <dbReference type="ARBA" id="ARBA00023136"/>
    </source>
</evidence>
<evidence type="ECO:0000256" key="5">
    <source>
        <dbReference type="ARBA" id="ARBA00023128"/>
    </source>
</evidence>
<evidence type="ECO:0000256" key="4">
    <source>
        <dbReference type="ARBA" id="ARBA00022989"/>
    </source>
</evidence>
<dbReference type="InterPro" id="IPR044202">
    <property type="entry name" value="LETM1/MDM38-like"/>
</dbReference>
<proteinExistence type="predicted"/>
<evidence type="ECO:0000256" key="3">
    <source>
        <dbReference type="ARBA" id="ARBA00022792"/>
    </source>
</evidence>
<dbReference type="Proteomes" id="UP000472277">
    <property type="component" value="Chromosome 14"/>
</dbReference>
<dbReference type="PANTHER" id="PTHR14009:SF7">
    <property type="entry name" value="LETM1 DOMAIN-CONTAINING PROTEIN LETM2, MITOCHONDRIAL"/>
    <property type="match status" value="1"/>
</dbReference>
<dbReference type="PROSITE" id="PS51758">
    <property type="entry name" value="LETM1_RBD"/>
    <property type="match status" value="1"/>
</dbReference>
<dbReference type="GO" id="GO:0005743">
    <property type="term" value="C:mitochondrial inner membrane"/>
    <property type="evidence" value="ECO:0007669"/>
    <property type="project" value="UniProtKB-SubCell"/>
</dbReference>
<dbReference type="AlphaFoldDB" id="A0A673WCN7"/>
<feature type="signal peptide" evidence="9">
    <location>
        <begin position="1"/>
        <end position="16"/>
    </location>
</feature>
<feature type="domain" description="Letm1 RBD" evidence="10">
    <location>
        <begin position="26"/>
        <end position="296"/>
    </location>
</feature>
<dbReference type="Pfam" id="PF07766">
    <property type="entry name" value="LETM1_RBD"/>
    <property type="match status" value="1"/>
</dbReference>
<keyword evidence="4" id="KW-1133">Transmembrane helix</keyword>
<keyword evidence="2" id="KW-0812">Transmembrane</keyword>